<evidence type="ECO:0000313" key="4">
    <source>
        <dbReference type="Proteomes" id="UP000037716"/>
    </source>
</evidence>
<dbReference type="EMBL" id="FNUE01000001">
    <property type="protein sequence ID" value="SEE05299.1"/>
    <property type="molecule type" value="Genomic_DNA"/>
</dbReference>
<organism evidence="2 4">
    <name type="scientific">Polaribacter dokdonensis DSW-5</name>
    <dbReference type="NCBI Taxonomy" id="1300348"/>
    <lineage>
        <taxon>Bacteria</taxon>
        <taxon>Pseudomonadati</taxon>
        <taxon>Bacteroidota</taxon>
        <taxon>Flavobacteriia</taxon>
        <taxon>Flavobacteriales</taxon>
        <taxon>Flavobacteriaceae</taxon>
    </lineage>
</organism>
<evidence type="ECO:0000313" key="2">
    <source>
        <dbReference type="EMBL" id="KOY51696.1"/>
    </source>
</evidence>
<dbReference type="PATRIC" id="fig|1300348.6.peg.1255"/>
<feature type="transmembrane region" description="Helical" evidence="1">
    <location>
        <begin position="339"/>
        <end position="361"/>
    </location>
</feature>
<proteinExistence type="predicted"/>
<evidence type="ECO:0000313" key="3">
    <source>
        <dbReference type="EMBL" id="SEE05299.1"/>
    </source>
</evidence>
<keyword evidence="1" id="KW-1133">Transmembrane helix</keyword>
<evidence type="ECO:0008006" key="6">
    <source>
        <dbReference type="Google" id="ProtNLM"/>
    </source>
</evidence>
<gene>
    <name evidence="2" type="ORF">I602_1256</name>
    <name evidence="3" type="ORF">SAMN05444353_0515</name>
</gene>
<sequence length="609" mass="68017">MSWIDYILPYRLWLKHKHAVKIKNTEKEYLPKTYNTSVVLLEYRNKIEEIHKESTNFKEHYSLTNELKKSFEDINANFLKSNAPFIAAGSEAALFLGQDVYQAYQAVDEYVYEGMSKLSGENLENIADLSTKVQTYDHNFWDGFSNQGISKVGGHIGEAYAANSLQDKGLDVQWAGESNQSGWDLLVSGHEMNVKTVADANSLSQHFNNYPDIPVIIPGDVANIPENAINVGSEAGVEELNKALIEGQENLIVVDPSISGEQIMSQTEQATDFLSGAVDVFETYVPVITAGLSSFREIDLITKGHTSLLNASKNIGLDVAGTGGGGTTGAYGGAALGSLIFPGVGTVVGGLLGGIGGAILGRKASDSVKKRSFKKAFDNYSSALSSFNFKKNRAIKKTNSKIFEFKSAESRVVYKEKENAKKEILLLNDKIKSFRKKQFEVSKEELHDMCTVGIREINIYIASIDLEKNKKNYLMAIFFPTAEDFSCNKAIKSLNEMKAKLNNFLESKFKKNGVELIKVFSEYGLLKEETIKFLSERELERVKLEEEQRLKIEQLIKKVVKKRHIAITNISKFITEETKKTQDYIKSQTSDVLEKMELVNIEKMKLGIK</sequence>
<dbReference type="PANTHER" id="PTHR21525:SF9">
    <property type="entry name" value="CHANNEL_COLICIN DOMAIN-CONTAINING PROTEIN"/>
    <property type="match status" value="1"/>
</dbReference>
<reference evidence="2 4" key="1">
    <citation type="submission" date="2015-07" db="EMBL/GenBank/DDBJ databases">
        <title>Genome of Polaribacter dokdonenesis DSW-5, isolated from seawater off Dokdo in Korea.</title>
        <authorList>
            <person name="Yoon K."/>
            <person name="Song J.Y."/>
            <person name="Kim J.F."/>
        </authorList>
    </citation>
    <scope>NUCLEOTIDE SEQUENCE [LARGE SCALE GENOMIC DNA]</scope>
    <source>
        <strain evidence="2 4">DSW-5</strain>
    </source>
</reference>
<dbReference type="PANTHER" id="PTHR21525">
    <property type="entry name" value="MOTILE SPERM PROTEIN"/>
    <property type="match status" value="1"/>
</dbReference>
<reference evidence="3 5" key="2">
    <citation type="submission" date="2016-10" db="EMBL/GenBank/DDBJ databases">
        <authorList>
            <person name="Varghese N."/>
            <person name="Submissions S."/>
        </authorList>
    </citation>
    <scope>NUCLEOTIDE SEQUENCE [LARGE SCALE GENOMIC DNA]</scope>
    <source>
        <strain evidence="3 5">DSW-5</strain>
    </source>
</reference>
<keyword evidence="1" id="KW-0812">Transmembrane</keyword>
<keyword evidence="5" id="KW-1185">Reference proteome</keyword>
<dbReference type="Proteomes" id="UP000183071">
    <property type="component" value="Unassembled WGS sequence"/>
</dbReference>
<comment type="caution">
    <text evidence="2">The sequence shown here is derived from an EMBL/GenBank/DDBJ whole genome shotgun (WGS) entry which is preliminary data.</text>
</comment>
<dbReference type="AlphaFoldDB" id="A0A0M9CG29"/>
<evidence type="ECO:0000256" key="1">
    <source>
        <dbReference type="SAM" id="Phobius"/>
    </source>
</evidence>
<evidence type="ECO:0000313" key="5">
    <source>
        <dbReference type="Proteomes" id="UP000183071"/>
    </source>
</evidence>
<dbReference type="RefSeq" id="WP_053973851.1">
    <property type="nucleotide sequence ID" value="NZ_FNUE01000001.1"/>
</dbReference>
<name>A0A0M9CG29_9FLAO</name>
<dbReference type="STRING" id="1300348.I602_1256"/>
<keyword evidence="1" id="KW-0472">Membrane</keyword>
<accession>A0A0M9CG29</accession>
<protein>
    <recommendedName>
        <fullName evidence="6">Glycine zipper domain-containing protein</fullName>
    </recommendedName>
</protein>
<dbReference type="EMBL" id="LGBR01000001">
    <property type="protein sequence ID" value="KOY51696.1"/>
    <property type="molecule type" value="Genomic_DNA"/>
</dbReference>
<dbReference type="Proteomes" id="UP000037716">
    <property type="component" value="Unassembled WGS sequence"/>
</dbReference>
<dbReference type="OrthoDB" id="8402570at2"/>